<dbReference type="EMBL" id="KP830094">
    <property type="protein sequence ID" value="AKA59453.1"/>
    <property type="molecule type" value="Genomic_DNA"/>
</dbReference>
<organism evidence="3">
    <name type="scientific">uncultured bacterium AR_456</name>
    <dbReference type="NCBI Taxonomy" id="1630014"/>
    <lineage>
        <taxon>Bacteria</taxon>
        <taxon>environmental samples</taxon>
    </lineage>
</organism>
<keyword evidence="2" id="KW-1133">Transmembrane helix</keyword>
<dbReference type="Gene3D" id="2.120.10.30">
    <property type="entry name" value="TolB, C-terminal domain"/>
    <property type="match status" value="1"/>
</dbReference>
<accession>A0A0E3M277</accession>
<evidence type="ECO:0000313" key="3">
    <source>
        <dbReference type="EMBL" id="AKA59453.1"/>
    </source>
</evidence>
<dbReference type="SUPFAM" id="SSF82171">
    <property type="entry name" value="DPP6 N-terminal domain-like"/>
    <property type="match status" value="1"/>
</dbReference>
<feature type="region of interest" description="Disordered" evidence="1">
    <location>
        <begin position="39"/>
        <end position="58"/>
    </location>
</feature>
<evidence type="ECO:0000256" key="2">
    <source>
        <dbReference type="SAM" id="Phobius"/>
    </source>
</evidence>
<proteinExistence type="predicted"/>
<reference evidence="3" key="1">
    <citation type="journal article" date="2015" name="Proc. Natl. Acad. Sci. U.S.A.">
        <title>Multiplexed metagenome mining using short DNA sequence tags facilitates targeted discovery of epoxyketone proteasome inhibitors.</title>
        <authorList>
            <person name="Owen J.G."/>
            <person name="Charlop-Powers Z."/>
            <person name="Smith A.G."/>
            <person name="Ternei M.A."/>
            <person name="Calle P.Y."/>
            <person name="Reddy B.V."/>
            <person name="Montiel D."/>
            <person name="Brady S.F."/>
        </authorList>
    </citation>
    <scope>NUCLEOTIDE SEQUENCE</scope>
</reference>
<dbReference type="AlphaFoldDB" id="A0A0E3M277"/>
<dbReference type="InterPro" id="IPR011042">
    <property type="entry name" value="6-blade_b-propeller_TolB-like"/>
</dbReference>
<keyword evidence="2" id="KW-0812">Transmembrane</keyword>
<sequence>MAAQDTGNDGARRRWRWALPTGAAVLVAGVVVGTVVATPRDDDVPTADTGGKSRQDWTSPRFVVTADSWDAEPGDGAWFQIYDIADGGKQREVEAVAPPSPSAGAVTSIVAGPDSTFLVAAWQVQSCETSLYRFTLTDDGHAKDLTTVTRDSIPALAAGLAISQDGRRIAYATGPCGADPADSPPATAPIALGVLDTATGKHRTWTSSRPTVVGEIVWADDNRTLGYTTAEIIPASATVGTVRVHATDVENPDTDLLSGRVLFTQADLADTVTTAVMNADGRTGYGALREEDPPSTVLFTFGEGQDTHVTETIPEDPNAAVMMSFGHDSGPRYACLGGIDAFGRVDEQELADSSPDSGQCRAAYAAPD</sequence>
<keyword evidence="2" id="KW-0472">Membrane</keyword>
<protein>
    <submittedName>
        <fullName evidence="3">Uncharacterized protein</fullName>
    </submittedName>
</protein>
<evidence type="ECO:0000256" key="1">
    <source>
        <dbReference type="SAM" id="MobiDB-lite"/>
    </source>
</evidence>
<feature type="region of interest" description="Disordered" evidence="1">
    <location>
        <begin position="349"/>
        <end position="368"/>
    </location>
</feature>
<name>A0A0E3M277_9BACT</name>
<feature type="transmembrane region" description="Helical" evidence="2">
    <location>
        <begin position="17"/>
        <end position="37"/>
    </location>
</feature>